<dbReference type="EMBL" id="KN831996">
    <property type="protein sequence ID" value="KIO00489.1"/>
    <property type="molecule type" value="Genomic_DNA"/>
</dbReference>
<evidence type="ECO:0008006" key="4">
    <source>
        <dbReference type="Google" id="ProtNLM"/>
    </source>
</evidence>
<organism evidence="2 3">
    <name type="scientific">Pisolithus tinctorius Marx 270</name>
    <dbReference type="NCBI Taxonomy" id="870435"/>
    <lineage>
        <taxon>Eukaryota</taxon>
        <taxon>Fungi</taxon>
        <taxon>Dikarya</taxon>
        <taxon>Basidiomycota</taxon>
        <taxon>Agaricomycotina</taxon>
        <taxon>Agaricomycetes</taxon>
        <taxon>Agaricomycetidae</taxon>
        <taxon>Boletales</taxon>
        <taxon>Sclerodermatineae</taxon>
        <taxon>Pisolithaceae</taxon>
        <taxon>Pisolithus</taxon>
    </lineage>
</organism>
<dbReference type="STRING" id="870435.A0A0C3NZE9"/>
<evidence type="ECO:0000256" key="1">
    <source>
        <dbReference type="SAM" id="MobiDB-lite"/>
    </source>
</evidence>
<proteinExistence type="predicted"/>
<protein>
    <recommendedName>
        <fullName evidence="4">AB hydrolase-1 domain-containing protein</fullName>
    </recommendedName>
</protein>
<dbReference type="AlphaFoldDB" id="A0A0C3NZE9"/>
<dbReference type="InterPro" id="IPR029058">
    <property type="entry name" value="AB_hydrolase_fold"/>
</dbReference>
<dbReference type="HOGENOM" id="CLU_2574846_0_0_1"/>
<reference evidence="3" key="2">
    <citation type="submission" date="2015-01" db="EMBL/GenBank/DDBJ databases">
        <title>Evolutionary Origins and Diversification of the Mycorrhizal Mutualists.</title>
        <authorList>
            <consortium name="DOE Joint Genome Institute"/>
            <consortium name="Mycorrhizal Genomics Consortium"/>
            <person name="Kohler A."/>
            <person name="Kuo A."/>
            <person name="Nagy L.G."/>
            <person name="Floudas D."/>
            <person name="Copeland A."/>
            <person name="Barry K.W."/>
            <person name="Cichocki N."/>
            <person name="Veneault-Fourrey C."/>
            <person name="LaButti K."/>
            <person name="Lindquist E.A."/>
            <person name="Lipzen A."/>
            <person name="Lundell T."/>
            <person name="Morin E."/>
            <person name="Murat C."/>
            <person name="Riley R."/>
            <person name="Ohm R."/>
            <person name="Sun H."/>
            <person name="Tunlid A."/>
            <person name="Henrissat B."/>
            <person name="Grigoriev I.V."/>
            <person name="Hibbett D.S."/>
            <person name="Martin F."/>
        </authorList>
    </citation>
    <scope>NUCLEOTIDE SEQUENCE [LARGE SCALE GENOMIC DNA]</scope>
    <source>
        <strain evidence="3">Marx 270</strain>
    </source>
</reference>
<reference evidence="2 3" key="1">
    <citation type="submission" date="2014-04" db="EMBL/GenBank/DDBJ databases">
        <authorList>
            <consortium name="DOE Joint Genome Institute"/>
            <person name="Kuo A."/>
            <person name="Kohler A."/>
            <person name="Costa M.D."/>
            <person name="Nagy L.G."/>
            <person name="Floudas D."/>
            <person name="Copeland A."/>
            <person name="Barry K.W."/>
            <person name="Cichocki N."/>
            <person name="Veneault-Fourrey C."/>
            <person name="LaButti K."/>
            <person name="Lindquist E.A."/>
            <person name="Lipzen A."/>
            <person name="Lundell T."/>
            <person name="Morin E."/>
            <person name="Murat C."/>
            <person name="Sun H."/>
            <person name="Tunlid A."/>
            <person name="Henrissat B."/>
            <person name="Grigoriev I.V."/>
            <person name="Hibbett D.S."/>
            <person name="Martin F."/>
            <person name="Nordberg H.P."/>
            <person name="Cantor M.N."/>
            <person name="Hua S.X."/>
        </authorList>
    </citation>
    <scope>NUCLEOTIDE SEQUENCE [LARGE SCALE GENOMIC DNA]</scope>
    <source>
        <strain evidence="2 3">Marx 270</strain>
    </source>
</reference>
<accession>A0A0C3NZE9</accession>
<dbReference type="Proteomes" id="UP000054217">
    <property type="component" value="Unassembled WGS sequence"/>
</dbReference>
<evidence type="ECO:0000313" key="3">
    <source>
        <dbReference type="Proteomes" id="UP000054217"/>
    </source>
</evidence>
<feature type="region of interest" description="Disordered" evidence="1">
    <location>
        <begin position="1"/>
        <end position="27"/>
    </location>
</feature>
<name>A0A0C3NZE9_PISTI</name>
<evidence type="ECO:0000313" key="2">
    <source>
        <dbReference type="EMBL" id="KIO00489.1"/>
    </source>
</evidence>
<dbReference type="OrthoDB" id="408373at2759"/>
<gene>
    <name evidence="2" type="ORF">M404DRAFT_764840</name>
</gene>
<dbReference type="Gene3D" id="3.40.50.1820">
    <property type="entry name" value="alpha/beta hydrolase"/>
    <property type="match status" value="1"/>
</dbReference>
<dbReference type="InParanoid" id="A0A0C3NZE9"/>
<sequence length="81" mass="8641">MGPEDGDRVGSTITRHPLAPSSDGPQGLTHGLSIPAIIWKNIAPVLASHGCRVLPYDLHCRGYSDVPQVTHDESLDTTQLA</sequence>
<keyword evidence="3" id="KW-1185">Reference proteome</keyword>
<dbReference type="SUPFAM" id="SSF53474">
    <property type="entry name" value="alpha/beta-Hydrolases"/>
    <property type="match status" value="1"/>
</dbReference>